<name>A0A2K4YEY0_9MYCO</name>
<evidence type="ECO:0000313" key="2">
    <source>
        <dbReference type="Proteomes" id="UP000236318"/>
    </source>
</evidence>
<feature type="non-terminal residue" evidence="1">
    <location>
        <position position="1"/>
    </location>
</feature>
<proteinExistence type="predicted"/>
<reference evidence="1" key="1">
    <citation type="submission" date="2018-01" db="EMBL/GenBank/DDBJ databases">
        <authorList>
            <consortium name="Urmite Genomes"/>
        </authorList>
    </citation>
    <scope>NUCLEOTIDE SEQUENCE [LARGE SCALE GENOMIC DNA]</scope>
    <source>
        <strain evidence="1">AFP003</strain>
    </source>
</reference>
<comment type="caution">
    <text evidence="1">The sequence shown here is derived from an EMBL/GenBank/DDBJ whole genome shotgun (WGS) entry which is preliminary data.</text>
</comment>
<dbReference type="AlphaFoldDB" id="A0A2K4YEY0"/>
<sequence>VDTLVNVLRLLRLPAPYEADTARTAYAPQAFGLVLRHEWFVDPGTVRGNVFDR</sequence>
<keyword evidence="2" id="KW-1185">Reference proteome</keyword>
<evidence type="ECO:0000313" key="1">
    <source>
        <dbReference type="EMBL" id="SOX55342.1"/>
    </source>
</evidence>
<dbReference type="Proteomes" id="UP000236318">
    <property type="component" value="Unassembled WGS sequence"/>
</dbReference>
<accession>A0A2K4YEY0</accession>
<dbReference type="EMBL" id="FXEG02000003">
    <property type="protein sequence ID" value="SOX55342.1"/>
    <property type="molecule type" value="Genomic_DNA"/>
</dbReference>
<gene>
    <name evidence="1" type="ORF">MAAFP003_4030</name>
</gene>
<organism evidence="1 2">
    <name type="scientific">Mycobacterium ahvazicum</name>
    <dbReference type="NCBI Taxonomy" id="1964395"/>
    <lineage>
        <taxon>Bacteria</taxon>
        <taxon>Bacillati</taxon>
        <taxon>Actinomycetota</taxon>
        <taxon>Actinomycetes</taxon>
        <taxon>Mycobacteriales</taxon>
        <taxon>Mycobacteriaceae</taxon>
        <taxon>Mycobacterium</taxon>
        <taxon>Mycobacterium simiae complex</taxon>
    </lineage>
</organism>
<protein>
    <submittedName>
        <fullName evidence="1">GlcNAc-PI de-N-acetylase</fullName>
    </submittedName>
</protein>